<comment type="caution">
    <text evidence="14">The sequence shown here is derived from an EMBL/GenBank/DDBJ whole genome shotgun (WGS) entry which is preliminary data.</text>
</comment>
<dbReference type="PANTHER" id="PTHR11669:SF0">
    <property type="entry name" value="PROTEIN STICHEL-LIKE 2"/>
    <property type="match status" value="1"/>
</dbReference>
<keyword evidence="10" id="KW-0239">DNA-directed DNA polymerase</keyword>
<dbReference type="InterPro" id="IPR001270">
    <property type="entry name" value="ClpA/B"/>
</dbReference>
<dbReference type="EMBL" id="JAEQMG010000139">
    <property type="protein sequence ID" value="MBK6089450.1"/>
    <property type="molecule type" value="Genomic_DNA"/>
</dbReference>
<dbReference type="Gene3D" id="1.10.8.60">
    <property type="match status" value="1"/>
</dbReference>
<organism evidence="14 15">
    <name type="scientific">Ruminococcus difficilis</name>
    <dbReference type="NCBI Taxonomy" id="2763069"/>
    <lineage>
        <taxon>Bacteria</taxon>
        <taxon>Bacillati</taxon>
        <taxon>Bacillota</taxon>
        <taxon>Clostridia</taxon>
        <taxon>Eubacteriales</taxon>
        <taxon>Oscillospiraceae</taxon>
        <taxon>Ruminococcus</taxon>
    </lineage>
</organism>
<dbReference type="GO" id="GO:0005524">
    <property type="term" value="F:ATP binding"/>
    <property type="evidence" value="ECO:0007669"/>
    <property type="project" value="UniProtKB-KW"/>
</dbReference>
<sequence>MLFLCSGGDRVYQALYRKWRPKTFDDVAGQEHITTTLRNELKNDRISHAYLFTGSRGTGKTTCAKILAKAVNCLNPKDGSPCGECEVCREIDNGTSIDVFEMDAASNRKIDDIRGIIDEVQGTPYKCRYKVYIVDEVHMLTPESFNALLKILEEPPKHVIFILATTEVHKIMLTIQSRCQRFDFHRIPPCDIADRLLYVANQEGIALDDAAAMLIASVSDGAMRDALSLLDRCIAISREVNSDVVRTAAGLADKGYLYDLASCVINKNTAKALGIIDRLYGEAKDMPLLCDELTAHFRALMLIKSVSNPRDIVVFTDSEFEQSVAQADYLSLADIVFYMDVLSRAYQRMGKGTGDRTELEMAVVKLTSPELDVTNESVAARLTALEQAVRKGIAVAATQPAPLPITSPEPADTGTAKAAETSESEQMQKAAETVPAEPQKTEPVRSEPKPEAKAEPQPAATKPAPAPVKRSGEVDVVELSRNAKPFPNWAEIVESFRGPSATIAASLSGSEAFVNGSYLLIKAESDLAFEMLKIPEKRRAIREAIIANTGKQYRLGPYRLEDKRQQTAADPFEQFKDRLIKSGIEYTEE</sequence>
<dbReference type="InterPro" id="IPR045085">
    <property type="entry name" value="HLD_clamp_pol_III_gamma_tau"/>
</dbReference>
<gene>
    <name evidence="14" type="primary">dnaX</name>
    <name evidence="14" type="ORF">JKK62_12505</name>
</gene>
<evidence type="ECO:0000313" key="15">
    <source>
        <dbReference type="Proteomes" id="UP000633365"/>
    </source>
</evidence>
<feature type="region of interest" description="Disordered" evidence="12">
    <location>
        <begin position="400"/>
        <end position="471"/>
    </location>
</feature>
<dbReference type="CDD" id="cd18137">
    <property type="entry name" value="HLD_clamp_pol_III_gamma_tau"/>
    <property type="match status" value="1"/>
</dbReference>
<dbReference type="GO" id="GO:0006261">
    <property type="term" value="P:DNA-templated DNA replication"/>
    <property type="evidence" value="ECO:0007669"/>
    <property type="project" value="TreeGrafter"/>
</dbReference>
<dbReference type="SUPFAM" id="SSF52540">
    <property type="entry name" value="P-loop containing nucleoside triphosphate hydrolases"/>
    <property type="match status" value="1"/>
</dbReference>
<dbReference type="Gene3D" id="1.20.272.10">
    <property type="match status" value="1"/>
</dbReference>
<dbReference type="GO" id="GO:0009360">
    <property type="term" value="C:DNA polymerase III complex"/>
    <property type="evidence" value="ECO:0007669"/>
    <property type="project" value="InterPro"/>
</dbReference>
<keyword evidence="5" id="KW-0235">DNA replication</keyword>
<evidence type="ECO:0000256" key="6">
    <source>
        <dbReference type="ARBA" id="ARBA00022723"/>
    </source>
</evidence>
<keyword evidence="15" id="KW-1185">Reference proteome</keyword>
<dbReference type="GO" id="GO:0046872">
    <property type="term" value="F:metal ion binding"/>
    <property type="evidence" value="ECO:0007669"/>
    <property type="project" value="UniProtKB-KW"/>
</dbReference>
<accession>A0A934WT41</accession>
<evidence type="ECO:0000256" key="11">
    <source>
        <dbReference type="ARBA" id="ARBA00049244"/>
    </source>
</evidence>
<dbReference type="InterPro" id="IPR008921">
    <property type="entry name" value="DNA_pol3_clamp-load_cplx_C"/>
</dbReference>
<feature type="domain" description="AAA+ ATPase" evidence="13">
    <location>
        <begin position="46"/>
        <end position="188"/>
    </location>
</feature>
<evidence type="ECO:0000259" key="13">
    <source>
        <dbReference type="SMART" id="SM00382"/>
    </source>
</evidence>
<dbReference type="Gene3D" id="3.40.50.300">
    <property type="entry name" value="P-loop containing nucleotide triphosphate hydrolases"/>
    <property type="match status" value="1"/>
</dbReference>
<evidence type="ECO:0000313" key="14">
    <source>
        <dbReference type="EMBL" id="MBK6089450.1"/>
    </source>
</evidence>
<name>A0A934WT41_9FIRM</name>
<dbReference type="GO" id="GO:0003677">
    <property type="term" value="F:DNA binding"/>
    <property type="evidence" value="ECO:0007669"/>
    <property type="project" value="InterPro"/>
</dbReference>
<proteinExistence type="inferred from homology"/>
<dbReference type="InterPro" id="IPR003593">
    <property type="entry name" value="AAA+_ATPase"/>
</dbReference>
<dbReference type="NCBIfam" id="NF004046">
    <property type="entry name" value="PRK05563.1"/>
    <property type="match status" value="1"/>
</dbReference>
<evidence type="ECO:0000256" key="12">
    <source>
        <dbReference type="SAM" id="MobiDB-lite"/>
    </source>
</evidence>
<evidence type="ECO:0000256" key="8">
    <source>
        <dbReference type="ARBA" id="ARBA00022833"/>
    </source>
</evidence>
<feature type="compositionally biased region" description="Basic and acidic residues" evidence="12">
    <location>
        <begin position="439"/>
        <end position="454"/>
    </location>
</feature>
<dbReference type="Pfam" id="PF22608">
    <property type="entry name" value="DNAX_ATPase_lid"/>
    <property type="match status" value="1"/>
</dbReference>
<evidence type="ECO:0000256" key="4">
    <source>
        <dbReference type="ARBA" id="ARBA00022695"/>
    </source>
</evidence>
<evidence type="ECO:0000256" key="7">
    <source>
        <dbReference type="ARBA" id="ARBA00022741"/>
    </source>
</evidence>
<reference evidence="14" key="1">
    <citation type="submission" date="2021-01" db="EMBL/GenBank/DDBJ databases">
        <title>Genome public.</title>
        <authorList>
            <person name="Liu C."/>
            <person name="Sun Q."/>
        </authorList>
    </citation>
    <scope>NUCLEOTIDE SEQUENCE</scope>
    <source>
        <strain evidence="14">M6</strain>
    </source>
</reference>
<dbReference type="InterPro" id="IPR022754">
    <property type="entry name" value="DNA_pol_III_gamma-3"/>
</dbReference>
<dbReference type="CDD" id="cd00009">
    <property type="entry name" value="AAA"/>
    <property type="match status" value="1"/>
</dbReference>
<keyword evidence="6" id="KW-0479">Metal-binding</keyword>
<evidence type="ECO:0000256" key="9">
    <source>
        <dbReference type="ARBA" id="ARBA00022840"/>
    </source>
</evidence>
<evidence type="ECO:0000256" key="3">
    <source>
        <dbReference type="ARBA" id="ARBA00022679"/>
    </source>
</evidence>
<dbReference type="SMART" id="SM00382">
    <property type="entry name" value="AAA"/>
    <property type="match status" value="1"/>
</dbReference>
<dbReference type="PRINTS" id="PR00300">
    <property type="entry name" value="CLPPROTEASEA"/>
</dbReference>
<keyword evidence="3 14" id="KW-0808">Transferase</keyword>
<dbReference type="InterPro" id="IPR050238">
    <property type="entry name" value="DNA_Rep/Repair_Clamp_Loader"/>
</dbReference>
<keyword evidence="9" id="KW-0067">ATP-binding</keyword>
<dbReference type="Pfam" id="PF12169">
    <property type="entry name" value="DNA_pol3_gamma3"/>
    <property type="match status" value="1"/>
</dbReference>
<evidence type="ECO:0000256" key="10">
    <source>
        <dbReference type="ARBA" id="ARBA00022932"/>
    </source>
</evidence>
<dbReference type="InterPro" id="IPR012763">
    <property type="entry name" value="DNA_pol_III_sug/sutau_N"/>
</dbReference>
<dbReference type="AlphaFoldDB" id="A0A934WT41"/>
<evidence type="ECO:0000256" key="2">
    <source>
        <dbReference type="ARBA" id="ARBA00012417"/>
    </source>
</evidence>
<dbReference type="PANTHER" id="PTHR11669">
    <property type="entry name" value="REPLICATION FACTOR C / DNA POLYMERASE III GAMMA-TAU SUBUNIT"/>
    <property type="match status" value="1"/>
</dbReference>
<keyword evidence="7" id="KW-0547">Nucleotide-binding</keyword>
<keyword evidence="4 14" id="KW-0548">Nucleotidyltransferase</keyword>
<dbReference type="InterPro" id="IPR027417">
    <property type="entry name" value="P-loop_NTPase"/>
</dbReference>
<evidence type="ECO:0000256" key="5">
    <source>
        <dbReference type="ARBA" id="ARBA00022705"/>
    </source>
</evidence>
<dbReference type="NCBIfam" id="TIGR02397">
    <property type="entry name" value="dnaX_nterm"/>
    <property type="match status" value="1"/>
</dbReference>
<protein>
    <recommendedName>
        <fullName evidence="2">DNA-directed DNA polymerase</fullName>
        <ecNumber evidence="2">2.7.7.7</ecNumber>
    </recommendedName>
</protein>
<dbReference type="FunFam" id="3.40.50.300:FF:000014">
    <property type="entry name" value="DNA polymerase III subunit gamma/tau"/>
    <property type="match status" value="1"/>
</dbReference>
<dbReference type="EC" id="2.7.7.7" evidence="2"/>
<dbReference type="GO" id="GO:0003887">
    <property type="term" value="F:DNA-directed DNA polymerase activity"/>
    <property type="evidence" value="ECO:0007669"/>
    <property type="project" value="UniProtKB-KW"/>
</dbReference>
<dbReference type="SUPFAM" id="SSF48019">
    <property type="entry name" value="post-AAA+ oligomerization domain-like"/>
    <property type="match status" value="1"/>
</dbReference>
<keyword evidence="8" id="KW-0862">Zinc</keyword>
<dbReference type="Pfam" id="PF13177">
    <property type="entry name" value="DNA_pol3_delta2"/>
    <property type="match status" value="1"/>
</dbReference>
<evidence type="ECO:0000256" key="1">
    <source>
        <dbReference type="ARBA" id="ARBA00006360"/>
    </source>
</evidence>
<comment type="similarity">
    <text evidence="1">Belongs to the DnaX/STICHEL family.</text>
</comment>
<comment type="catalytic activity">
    <reaction evidence="11">
        <text>DNA(n) + a 2'-deoxyribonucleoside 5'-triphosphate = DNA(n+1) + diphosphate</text>
        <dbReference type="Rhea" id="RHEA:22508"/>
        <dbReference type="Rhea" id="RHEA-COMP:17339"/>
        <dbReference type="Rhea" id="RHEA-COMP:17340"/>
        <dbReference type="ChEBI" id="CHEBI:33019"/>
        <dbReference type="ChEBI" id="CHEBI:61560"/>
        <dbReference type="ChEBI" id="CHEBI:173112"/>
        <dbReference type="EC" id="2.7.7.7"/>
    </reaction>
</comment>
<dbReference type="Proteomes" id="UP000633365">
    <property type="component" value="Unassembled WGS sequence"/>
</dbReference>